<dbReference type="AlphaFoldDB" id="A0A816Z0K0"/>
<evidence type="ECO:0008006" key="7">
    <source>
        <dbReference type="Google" id="ProtNLM"/>
    </source>
</evidence>
<dbReference type="InterPro" id="IPR021109">
    <property type="entry name" value="Peptidase_aspartic_dom_sf"/>
</dbReference>
<dbReference type="Gene3D" id="2.40.70.10">
    <property type="entry name" value="Acid Proteases"/>
    <property type="match status" value="1"/>
</dbReference>
<dbReference type="Pfam" id="PF13975">
    <property type="entry name" value="gag-asp_proteas"/>
    <property type="match status" value="1"/>
</dbReference>
<dbReference type="PROSITE" id="PS00141">
    <property type="entry name" value="ASP_PROTEASE"/>
    <property type="match status" value="1"/>
</dbReference>
<organism evidence="2 5">
    <name type="scientific">Rotaria magnacalcarata</name>
    <dbReference type="NCBI Taxonomy" id="392030"/>
    <lineage>
        <taxon>Eukaryota</taxon>
        <taxon>Metazoa</taxon>
        <taxon>Spiralia</taxon>
        <taxon>Gnathifera</taxon>
        <taxon>Rotifera</taxon>
        <taxon>Eurotatoria</taxon>
        <taxon>Bdelloidea</taxon>
        <taxon>Philodinida</taxon>
        <taxon>Philodinidae</taxon>
        <taxon>Rotaria</taxon>
    </lineage>
</organism>
<protein>
    <recommendedName>
        <fullName evidence="7">Peptidase A2 domain-containing protein</fullName>
    </recommendedName>
</protein>
<evidence type="ECO:0000313" key="6">
    <source>
        <dbReference type="Proteomes" id="UP000663866"/>
    </source>
</evidence>
<dbReference type="EMBL" id="CAJNRF010015966">
    <property type="protein sequence ID" value="CAF2183976.1"/>
    <property type="molecule type" value="Genomic_DNA"/>
</dbReference>
<keyword evidence="6" id="KW-1185">Reference proteome</keyword>
<evidence type="ECO:0000313" key="2">
    <source>
        <dbReference type="EMBL" id="CAF2183976.1"/>
    </source>
</evidence>
<gene>
    <name evidence="3" type="ORF">OVN521_LOCUS12285</name>
    <name evidence="4" type="ORF">UXM345_LOCUS20752</name>
    <name evidence="2" type="ORF">WKI299_LOCUS33607</name>
</gene>
<comment type="caution">
    <text evidence="2">The sequence shown here is derived from an EMBL/GenBank/DDBJ whole genome shotgun (WGS) entry which is preliminary data.</text>
</comment>
<dbReference type="GO" id="GO:0004190">
    <property type="term" value="F:aspartic-type endopeptidase activity"/>
    <property type="evidence" value="ECO:0007669"/>
    <property type="project" value="InterPro"/>
</dbReference>
<dbReference type="EMBL" id="CAJOBF010003137">
    <property type="protein sequence ID" value="CAF4076019.1"/>
    <property type="molecule type" value="Genomic_DNA"/>
</dbReference>
<feature type="region of interest" description="Disordered" evidence="1">
    <location>
        <begin position="1"/>
        <end position="22"/>
    </location>
</feature>
<sequence length="169" mass="18865">MLKRPIHTSSHASNYQQCTTPPPQPLMNSKCVYDRSSYLPPRYGSPNSLTSFASRQCYECHRFDGDTSWNKKKPSSLHSSSIKVPVNNLITKVLVDTGATLSLIQEQTLQRMKHSPMISCSLKEVHTANSGFMSLLGLVNLTVKINHIMTTVDAYVTHDLVCPMILGRD</sequence>
<evidence type="ECO:0000313" key="5">
    <source>
        <dbReference type="Proteomes" id="UP000663856"/>
    </source>
</evidence>
<dbReference type="EMBL" id="CAJOBG010001704">
    <property type="protein sequence ID" value="CAF3951808.1"/>
    <property type="molecule type" value="Genomic_DNA"/>
</dbReference>
<evidence type="ECO:0000313" key="4">
    <source>
        <dbReference type="EMBL" id="CAF4076019.1"/>
    </source>
</evidence>
<dbReference type="Proteomes" id="UP000663866">
    <property type="component" value="Unassembled WGS sequence"/>
</dbReference>
<evidence type="ECO:0000256" key="1">
    <source>
        <dbReference type="SAM" id="MobiDB-lite"/>
    </source>
</evidence>
<dbReference type="Proteomes" id="UP000663856">
    <property type="component" value="Unassembled WGS sequence"/>
</dbReference>
<reference evidence="2" key="1">
    <citation type="submission" date="2021-02" db="EMBL/GenBank/DDBJ databases">
        <authorList>
            <person name="Nowell W R."/>
        </authorList>
    </citation>
    <scope>NUCLEOTIDE SEQUENCE</scope>
</reference>
<dbReference type="GO" id="GO:0006508">
    <property type="term" value="P:proteolysis"/>
    <property type="evidence" value="ECO:0007669"/>
    <property type="project" value="InterPro"/>
</dbReference>
<name>A0A816Z0K0_9BILA</name>
<dbReference type="Proteomes" id="UP000663842">
    <property type="component" value="Unassembled WGS sequence"/>
</dbReference>
<evidence type="ECO:0000313" key="3">
    <source>
        <dbReference type="EMBL" id="CAF3951808.1"/>
    </source>
</evidence>
<dbReference type="CDD" id="cd00303">
    <property type="entry name" value="retropepsin_like"/>
    <property type="match status" value="1"/>
</dbReference>
<dbReference type="SUPFAM" id="SSF50630">
    <property type="entry name" value="Acid proteases"/>
    <property type="match status" value="1"/>
</dbReference>
<accession>A0A816Z0K0</accession>
<feature type="compositionally biased region" description="Polar residues" evidence="1">
    <location>
        <begin position="7"/>
        <end position="19"/>
    </location>
</feature>
<proteinExistence type="predicted"/>
<dbReference type="InterPro" id="IPR001969">
    <property type="entry name" value="Aspartic_peptidase_AS"/>
</dbReference>